<dbReference type="GO" id="GO:0005886">
    <property type="term" value="C:plasma membrane"/>
    <property type="evidence" value="ECO:0007669"/>
    <property type="project" value="UniProtKB-SubCell"/>
</dbReference>
<keyword evidence="4 6" id="KW-1133">Transmembrane helix</keyword>
<evidence type="ECO:0000256" key="3">
    <source>
        <dbReference type="ARBA" id="ARBA00022692"/>
    </source>
</evidence>
<dbReference type="PANTHER" id="PTHR38825:SF2">
    <property type="entry name" value="LYSINE TRANSPORTER LYSE"/>
    <property type="match status" value="1"/>
</dbReference>
<proteinExistence type="predicted"/>
<evidence type="ECO:0000313" key="8">
    <source>
        <dbReference type="Proteomes" id="UP000245125"/>
    </source>
</evidence>
<feature type="transmembrane region" description="Helical" evidence="6">
    <location>
        <begin position="153"/>
        <end position="177"/>
    </location>
</feature>
<dbReference type="Pfam" id="PF01810">
    <property type="entry name" value="LysE"/>
    <property type="match status" value="1"/>
</dbReference>
<dbReference type="GO" id="GO:0006865">
    <property type="term" value="P:amino acid transport"/>
    <property type="evidence" value="ECO:0007669"/>
    <property type="project" value="InterPro"/>
</dbReference>
<sequence>MEYFFFVVAAFMLGFASAVPVGPVQIEVIKRSISGHLKSSVMVILGAMVSDAVYGAIAFFGIAPFLRERMVMAVFWLCGGTILIFLGVLTVKNSLRAHEFNRNSKHLRKKRWAFIGGLSLSATNPMMVLWWLLGARLFHEVGLIHDFPAEVATTFLIAGVIGLASYLALLSLFLHWAKRFISESKIRHINLGFGIVLLLIGGYFIFSSVNYFFQPY</sequence>
<comment type="subcellular location">
    <subcellularLocation>
        <location evidence="1">Cell membrane</location>
        <topology evidence="1">Multi-pass membrane protein</topology>
    </subcellularLocation>
</comment>
<keyword evidence="5 6" id="KW-0472">Membrane</keyword>
<accession>A0A2U3QI56</accession>
<evidence type="ECO:0000256" key="1">
    <source>
        <dbReference type="ARBA" id="ARBA00004651"/>
    </source>
</evidence>
<reference evidence="8" key="1">
    <citation type="submission" date="2018-03" db="EMBL/GenBank/DDBJ databases">
        <authorList>
            <person name="Zecchin S."/>
        </authorList>
    </citation>
    <scope>NUCLEOTIDE SEQUENCE [LARGE SCALE GENOMIC DNA]</scope>
</reference>
<feature type="transmembrane region" description="Helical" evidence="6">
    <location>
        <begin position="72"/>
        <end position="91"/>
    </location>
</feature>
<evidence type="ECO:0000313" key="7">
    <source>
        <dbReference type="EMBL" id="SPQ01083.1"/>
    </source>
</evidence>
<gene>
    <name evidence="7" type="ORF">NBG4_420007</name>
</gene>
<evidence type="ECO:0000256" key="5">
    <source>
        <dbReference type="ARBA" id="ARBA00023136"/>
    </source>
</evidence>
<feature type="transmembrane region" description="Helical" evidence="6">
    <location>
        <begin position="112"/>
        <end position="133"/>
    </location>
</feature>
<dbReference type="OrthoDB" id="7874789at2"/>
<organism evidence="7 8">
    <name type="scientific">Candidatus Sulfobium mesophilum</name>
    <dbReference type="NCBI Taxonomy" id="2016548"/>
    <lineage>
        <taxon>Bacteria</taxon>
        <taxon>Pseudomonadati</taxon>
        <taxon>Nitrospirota</taxon>
        <taxon>Nitrospiria</taxon>
        <taxon>Nitrospirales</taxon>
        <taxon>Nitrospiraceae</taxon>
        <taxon>Candidatus Sulfobium</taxon>
    </lineage>
</organism>
<dbReference type="InterPro" id="IPR001123">
    <property type="entry name" value="LeuE-type"/>
</dbReference>
<dbReference type="PANTHER" id="PTHR38825">
    <property type="entry name" value="LYSINE EXPORTER PROTEIN (LYSE/YGGA)"/>
    <property type="match status" value="1"/>
</dbReference>
<evidence type="ECO:0000256" key="2">
    <source>
        <dbReference type="ARBA" id="ARBA00022475"/>
    </source>
</evidence>
<evidence type="ECO:0000256" key="4">
    <source>
        <dbReference type="ARBA" id="ARBA00022989"/>
    </source>
</evidence>
<name>A0A2U3QI56_9BACT</name>
<dbReference type="EMBL" id="OUUY01000089">
    <property type="protein sequence ID" value="SPQ01083.1"/>
    <property type="molecule type" value="Genomic_DNA"/>
</dbReference>
<evidence type="ECO:0000256" key="6">
    <source>
        <dbReference type="SAM" id="Phobius"/>
    </source>
</evidence>
<dbReference type="AlphaFoldDB" id="A0A2U3QI56"/>
<keyword evidence="2" id="KW-1003">Cell membrane</keyword>
<feature type="transmembrane region" description="Helical" evidence="6">
    <location>
        <begin position="41"/>
        <end position="66"/>
    </location>
</feature>
<protein>
    <submittedName>
        <fullName evidence="7">Uncharacterized protein</fullName>
    </submittedName>
</protein>
<keyword evidence="3 6" id="KW-0812">Transmembrane</keyword>
<feature type="transmembrane region" description="Helical" evidence="6">
    <location>
        <begin position="189"/>
        <end position="213"/>
    </location>
</feature>
<keyword evidence="8" id="KW-1185">Reference proteome</keyword>
<feature type="transmembrane region" description="Helical" evidence="6">
    <location>
        <begin position="6"/>
        <end position="29"/>
    </location>
</feature>
<dbReference type="Proteomes" id="UP000245125">
    <property type="component" value="Unassembled WGS sequence"/>
</dbReference>